<keyword evidence="2" id="KW-1133">Transmembrane helix</keyword>
<evidence type="ECO:0000313" key="4">
    <source>
        <dbReference type="Proteomes" id="UP000242877"/>
    </source>
</evidence>
<keyword evidence="4" id="KW-1185">Reference proteome</keyword>
<dbReference type="VEuPathDB" id="FungiDB:AAP_01665"/>
<dbReference type="OrthoDB" id="10256463at2759"/>
<dbReference type="AlphaFoldDB" id="A0A168BDW5"/>
<dbReference type="PANTHER" id="PTHR12822:SF2">
    <property type="entry name" value="PROTEIN YIPF"/>
    <property type="match status" value="1"/>
</dbReference>
<dbReference type="InterPro" id="IPR039765">
    <property type="entry name" value="Yip5/YIPF1/YIPF2"/>
</dbReference>
<reference evidence="3 4" key="1">
    <citation type="journal article" date="2016" name="Genome Biol. Evol.">
        <title>Divergent and convergent evolution of fungal pathogenicity.</title>
        <authorList>
            <person name="Shang Y."/>
            <person name="Xiao G."/>
            <person name="Zheng P."/>
            <person name="Cen K."/>
            <person name="Zhan S."/>
            <person name="Wang C."/>
        </authorList>
    </citation>
    <scope>NUCLEOTIDE SEQUENCE [LARGE SCALE GENOMIC DNA]</scope>
    <source>
        <strain evidence="3 4">ARSEF 7405</strain>
    </source>
</reference>
<feature type="compositionally biased region" description="Polar residues" evidence="1">
    <location>
        <begin position="44"/>
        <end position="64"/>
    </location>
</feature>
<dbReference type="GO" id="GO:0031267">
    <property type="term" value="F:small GTPase binding"/>
    <property type="evidence" value="ECO:0007669"/>
    <property type="project" value="InterPro"/>
</dbReference>
<feature type="transmembrane region" description="Helical" evidence="2">
    <location>
        <begin position="122"/>
        <end position="142"/>
    </location>
</feature>
<dbReference type="GO" id="GO:0005794">
    <property type="term" value="C:Golgi apparatus"/>
    <property type="evidence" value="ECO:0007669"/>
    <property type="project" value="InterPro"/>
</dbReference>
<evidence type="ECO:0000256" key="1">
    <source>
        <dbReference type="SAM" id="MobiDB-lite"/>
    </source>
</evidence>
<keyword evidence="2" id="KW-0812">Transmembrane</keyword>
<dbReference type="EMBL" id="AZGZ01000005">
    <property type="protein sequence ID" value="KZZ95177.1"/>
    <property type="molecule type" value="Genomic_DNA"/>
</dbReference>
<feature type="region of interest" description="Disordered" evidence="1">
    <location>
        <begin position="34"/>
        <end position="69"/>
    </location>
</feature>
<evidence type="ECO:0000313" key="3">
    <source>
        <dbReference type="EMBL" id="KZZ95177.1"/>
    </source>
</evidence>
<sequence>MSNRGYDVVVDVDAEGDLGHTDLQDDLEFHQSNYDSDPHLARSGQDSQPFLSGQSSTPPQGTARSTRDANHQKHRWWSLNYYAQYFDVDTTDVTKRCFYSLWHLRSNFFDILDGNPDLYGPFWIATTVVVILFLTATIAPWGRRTIKGWSGRREGERYEIGMMSM</sequence>
<evidence type="ECO:0000256" key="2">
    <source>
        <dbReference type="SAM" id="Phobius"/>
    </source>
</evidence>
<name>A0A168BDW5_9EURO</name>
<dbReference type="Proteomes" id="UP000242877">
    <property type="component" value="Unassembled WGS sequence"/>
</dbReference>
<accession>A0A168BDW5</accession>
<keyword evidence="2" id="KW-0472">Membrane</keyword>
<organism evidence="3 4">
    <name type="scientific">Ascosphaera apis ARSEF 7405</name>
    <dbReference type="NCBI Taxonomy" id="392613"/>
    <lineage>
        <taxon>Eukaryota</taxon>
        <taxon>Fungi</taxon>
        <taxon>Dikarya</taxon>
        <taxon>Ascomycota</taxon>
        <taxon>Pezizomycotina</taxon>
        <taxon>Eurotiomycetes</taxon>
        <taxon>Eurotiomycetidae</taxon>
        <taxon>Onygenales</taxon>
        <taxon>Ascosphaeraceae</taxon>
        <taxon>Ascosphaera</taxon>
    </lineage>
</organism>
<dbReference type="GO" id="GO:0016192">
    <property type="term" value="P:vesicle-mediated transport"/>
    <property type="evidence" value="ECO:0007669"/>
    <property type="project" value="InterPro"/>
</dbReference>
<gene>
    <name evidence="3" type="ORF">AAP_01665</name>
</gene>
<dbReference type="PANTHER" id="PTHR12822">
    <property type="entry name" value="PROTEIN YIPF"/>
    <property type="match status" value="1"/>
</dbReference>
<protein>
    <submittedName>
        <fullName evidence="3">Yip1 domain family</fullName>
    </submittedName>
</protein>
<proteinExistence type="predicted"/>
<comment type="caution">
    <text evidence="3">The sequence shown here is derived from an EMBL/GenBank/DDBJ whole genome shotgun (WGS) entry which is preliminary data.</text>
</comment>